<dbReference type="KEGG" id="ipo:Ilyop_0435"/>
<keyword evidence="3" id="KW-0732">Signal</keyword>
<evidence type="ECO:0000259" key="6">
    <source>
        <dbReference type="SMART" id="SM00079"/>
    </source>
</evidence>
<dbReference type="InterPro" id="IPR018313">
    <property type="entry name" value="SBP_3_CS"/>
</dbReference>
<proteinExistence type="inferred from homology"/>
<dbReference type="PANTHER" id="PTHR35936">
    <property type="entry name" value="MEMBRANE-BOUND LYTIC MUREIN TRANSGLYCOSYLASE F"/>
    <property type="match status" value="1"/>
</dbReference>
<dbReference type="EMBL" id="CP002281">
    <property type="protein sequence ID" value="ADO82223.1"/>
    <property type="molecule type" value="Genomic_DNA"/>
</dbReference>
<dbReference type="GO" id="GO:0015276">
    <property type="term" value="F:ligand-gated monoatomic ion channel activity"/>
    <property type="evidence" value="ECO:0007669"/>
    <property type="project" value="InterPro"/>
</dbReference>
<comment type="subcellular location">
    <subcellularLocation>
        <location evidence="1">Cell envelope</location>
    </subcellularLocation>
</comment>
<keyword evidence="8" id="KW-1185">Reference proteome</keyword>
<dbReference type="STRING" id="572544.Ilyop_0435"/>
<evidence type="ECO:0000256" key="3">
    <source>
        <dbReference type="ARBA" id="ARBA00022729"/>
    </source>
</evidence>
<comment type="similarity">
    <text evidence="2 4">Belongs to the bacterial solute-binding protein 3 family.</text>
</comment>
<feature type="domain" description="Ionotropic glutamate receptor C-terminal" evidence="6">
    <location>
        <begin position="33"/>
        <end position="259"/>
    </location>
</feature>
<dbReference type="GO" id="GO:0030313">
    <property type="term" value="C:cell envelope"/>
    <property type="evidence" value="ECO:0007669"/>
    <property type="project" value="UniProtKB-SubCell"/>
</dbReference>
<dbReference type="PROSITE" id="PS01039">
    <property type="entry name" value="SBP_BACTERIAL_3"/>
    <property type="match status" value="1"/>
</dbReference>
<name>E3HB72_ILYPC</name>
<evidence type="ECO:0000256" key="1">
    <source>
        <dbReference type="ARBA" id="ARBA00004196"/>
    </source>
</evidence>
<evidence type="ECO:0000259" key="5">
    <source>
        <dbReference type="SMART" id="SM00062"/>
    </source>
</evidence>
<dbReference type="InterPro" id="IPR001638">
    <property type="entry name" value="Solute-binding_3/MltF_N"/>
</dbReference>
<dbReference type="InterPro" id="IPR001320">
    <property type="entry name" value="Iontro_rcpt_C"/>
</dbReference>
<organism evidence="7 8">
    <name type="scientific">Ilyobacter polytropus (strain ATCC 51220 / DSM 2926 / LMG 16218 / CuHBu1)</name>
    <dbReference type="NCBI Taxonomy" id="572544"/>
    <lineage>
        <taxon>Bacteria</taxon>
        <taxon>Fusobacteriati</taxon>
        <taxon>Fusobacteriota</taxon>
        <taxon>Fusobacteriia</taxon>
        <taxon>Fusobacteriales</taxon>
        <taxon>Fusobacteriaceae</taxon>
        <taxon>Ilyobacter</taxon>
    </lineage>
</organism>
<reference evidence="7 8" key="1">
    <citation type="journal article" date="2010" name="Stand. Genomic Sci.">
        <title>Complete genome sequence of Ilyobacter polytropus type strain (CuHbu1).</title>
        <authorList>
            <person name="Sikorski J."/>
            <person name="Chertkov O."/>
            <person name="Lapidus A."/>
            <person name="Nolan M."/>
            <person name="Lucas S."/>
            <person name="Del Rio T.G."/>
            <person name="Tice H."/>
            <person name="Cheng J.F."/>
            <person name="Tapia R."/>
            <person name="Han C."/>
            <person name="Goodwin L."/>
            <person name="Pitluck S."/>
            <person name="Liolios K."/>
            <person name="Ivanova N."/>
            <person name="Mavromatis K."/>
            <person name="Mikhailova N."/>
            <person name="Pati A."/>
            <person name="Chen A."/>
            <person name="Palaniappan K."/>
            <person name="Land M."/>
            <person name="Hauser L."/>
            <person name="Chang Y.J."/>
            <person name="Jeffries C.D."/>
            <person name="Brambilla E."/>
            <person name="Yasawong M."/>
            <person name="Rohde M."/>
            <person name="Pukall R."/>
            <person name="Spring S."/>
            <person name="Goker M."/>
            <person name="Woyke T."/>
            <person name="Bristow J."/>
            <person name="Eisen J.A."/>
            <person name="Markowitz V."/>
            <person name="Hugenholtz P."/>
            <person name="Kyrpides N.C."/>
            <person name="Klenk H.P."/>
        </authorList>
    </citation>
    <scope>NUCLEOTIDE SEQUENCE [LARGE SCALE GENOMIC DNA]</scope>
    <source>
        <strain evidence="8">ATCC 51220 / DSM 2926 / LMG 16218 / CuHBu1</strain>
    </source>
</reference>
<feature type="domain" description="Solute-binding protein family 3/N-terminal" evidence="5">
    <location>
        <begin position="33"/>
        <end position="260"/>
    </location>
</feature>
<evidence type="ECO:0000256" key="2">
    <source>
        <dbReference type="ARBA" id="ARBA00010333"/>
    </source>
</evidence>
<dbReference type="eggNOG" id="COG0834">
    <property type="taxonomic scope" value="Bacteria"/>
</dbReference>
<evidence type="ECO:0000313" key="7">
    <source>
        <dbReference type="EMBL" id="ADO82223.1"/>
    </source>
</evidence>
<evidence type="ECO:0000256" key="4">
    <source>
        <dbReference type="RuleBase" id="RU003744"/>
    </source>
</evidence>
<dbReference type="PANTHER" id="PTHR35936:SF34">
    <property type="entry name" value="ABC TRANSPORTER EXTRACELLULAR-BINDING PROTEIN YCKB-RELATED"/>
    <property type="match status" value="1"/>
</dbReference>
<dbReference type="Proteomes" id="UP000006875">
    <property type="component" value="Chromosome"/>
</dbReference>
<gene>
    <name evidence="7" type="ordered locus">Ilyop_0435</name>
</gene>
<sequence length="262" mass="29180">MKKIVLIFLATIALLGCGKKSTDSYDKIKEQGKFIVGLDDTFAPMGFRDESGEIVGFDIDLAKEVASRMGVEAEFSPREWSSIVFELKSGNIDMVWNGMTITPERQEQIAFSEPYFANDQIIMTLADSPIQTAEDLKGKIIGVQLGSSSYTLVMKNPISESASEIKKYATNAEALMDLEAKRIDAVVMDVIVGEYYAAKKEAREGKDIFKSLDKALGKEDFGVGLRKEDKKLKKEIDKILDEMKKDGTFDTIHDKWFGGKEA</sequence>
<dbReference type="Gene3D" id="3.40.190.10">
    <property type="entry name" value="Periplasmic binding protein-like II"/>
    <property type="match status" value="2"/>
</dbReference>
<protein>
    <submittedName>
        <fullName evidence="7">Amino acid ABC transporter substrate-binding protein, PAAT family</fullName>
    </submittedName>
</protein>
<accession>E3HB72</accession>
<dbReference type="GO" id="GO:0016020">
    <property type="term" value="C:membrane"/>
    <property type="evidence" value="ECO:0007669"/>
    <property type="project" value="InterPro"/>
</dbReference>
<dbReference type="SMART" id="SM00079">
    <property type="entry name" value="PBPe"/>
    <property type="match status" value="1"/>
</dbReference>
<dbReference type="HOGENOM" id="CLU_019602_18_2_0"/>
<dbReference type="SUPFAM" id="SSF53850">
    <property type="entry name" value="Periplasmic binding protein-like II"/>
    <property type="match status" value="1"/>
</dbReference>
<dbReference type="Pfam" id="PF00497">
    <property type="entry name" value="SBP_bac_3"/>
    <property type="match status" value="1"/>
</dbReference>
<dbReference type="CDD" id="cd00996">
    <property type="entry name" value="PBP2_AatB_like"/>
    <property type="match status" value="1"/>
</dbReference>
<dbReference type="AlphaFoldDB" id="E3HB72"/>
<dbReference type="SMART" id="SM00062">
    <property type="entry name" value="PBPb"/>
    <property type="match status" value="1"/>
</dbReference>
<dbReference type="OrthoDB" id="81666at2"/>
<dbReference type="PROSITE" id="PS51257">
    <property type="entry name" value="PROKAR_LIPOPROTEIN"/>
    <property type="match status" value="1"/>
</dbReference>
<dbReference type="RefSeq" id="WP_013386893.1">
    <property type="nucleotide sequence ID" value="NC_014632.1"/>
</dbReference>
<evidence type="ECO:0000313" key="8">
    <source>
        <dbReference type="Proteomes" id="UP000006875"/>
    </source>
</evidence>